<dbReference type="Proteomes" id="UP000294933">
    <property type="component" value="Unassembled WGS sequence"/>
</dbReference>
<keyword evidence="2" id="KW-1185">Reference proteome</keyword>
<evidence type="ECO:0000313" key="1">
    <source>
        <dbReference type="EMBL" id="TDL27992.1"/>
    </source>
</evidence>
<dbReference type="VEuPathDB" id="FungiDB:BD410DRAFT_338570"/>
<protein>
    <submittedName>
        <fullName evidence="1">Uncharacterized protein</fullName>
    </submittedName>
</protein>
<dbReference type="AlphaFoldDB" id="A0A4Y7QLQ4"/>
<sequence length="272" mass="31220">MEGVDHLLNLLAIVQSEGSYATFLEDVHYGGQQSKNANFQNYPAPLRSLRQSLEDSNLCMKASDSIRTHLKRKIRHLQRRSASLVLEHGIKNMPDEILAHVFEAGHQMSEYSEFALRVSHVSHRFRQVSLQTHLLWTRLSSEHPDHQTETFISRSGQLNLQVTVSTGWRNSVDNLRSSLRLIGPHSGRCSRLLLRTFAHHHLEMMDEVGLTHFPRLQYISQAAPMSLQWNMPLLSHFKGFEFPFPPDDSFRVLPFLSHLTFRGAAFFGISQL</sequence>
<name>A0A4Y7QLQ4_9AGAM</name>
<dbReference type="OrthoDB" id="3244423at2759"/>
<dbReference type="EMBL" id="ML170158">
    <property type="protein sequence ID" value="TDL27992.1"/>
    <property type="molecule type" value="Genomic_DNA"/>
</dbReference>
<reference evidence="1 2" key="1">
    <citation type="submission" date="2018-06" db="EMBL/GenBank/DDBJ databases">
        <title>A transcriptomic atlas of mushroom development highlights an independent origin of complex multicellularity.</title>
        <authorList>
            <consortium name="DOE Joint Genome Institute"/>
            <person name="Krizsan K."/>
            <person name="Almasi E."/>
            <person name="Merenyi Z."/>
            <person name="Sahu N."/>
            <person name="Viragh M."/>
            <person name="Koszo T."/>
            <person name="Mondo S."/>
            <person name="Kiss B."/>
            <person name="Balint B."/>
            <person name="Kues U."/>
            <person name="Barry K."/>
            <person name="Hegedus J.C."/>
            <person name="Henrissat B."/>
            <person name="Johnson J."/>
            <person name="Lipzen A."/>
            <person name="Ohm R."/>
            <person name="Nagy I."/>
            <person name="Pangilinan J."/>
            <person name="Yan J."/>
            <person name="Xiong Y."/>
            <person name="Grigoriev I.V."/>
            <person name="Hibbett D.S."/>
            <person name="Nagy L.G."/>
        </authorList>
    </citation>
    <scope>NUCLEOTIDE SEQUENCE [LARGE SCALE GENOMIC DNA]</scope>
    <source>
        <strain evidence="1 2">SZMC22713</strain>
    </source>
</reference>
<dbReference type="STRING" id="50990.A0A4Y7QLQ4"/>
<gene>
    <name evidence="1" type="ORF">BD410DRAFT_338570</name>
</gene>
<evidence type="ECO:0000313" key="2">
    <source>
        <dbReference type="Proteomes" id="UP000294933"/>
    </source>
</evidence>
<proteinExistence type="predicted"/>
<organism evidence="1 2">
    <name type="scientific">Rickenella mellea</name>
    <dbReference type="NCBI Taxonomy" id="50990"/>
    <lineage>
        <taxon>Eukaryota</taxon>
        <taxon>Fungi</taxon>
        <taxon>Dikarya</taxon>
        <taxon>Basidiomycota</taxon>
        <taxon>Agaricomycotina</taxon>
        <taxon>Agaricomycetes</taxon>
        <taxon>Hymenochaetales</taxon>
        <taxon>Rickenellaceae</taxon>
        <taxon>Rickenella</taxon>
    </lineage>
</organism>
<accession>A0A4Y7QLQ4</accession>
<dbReference type="Gene3D" id="1.20.1280.50">
    <property type="match status" value="1"/>
</dbReference>